<dbReference type="InterPro" id="IPR036028">
    <property type="entry name" value="SH3-like_dom_sf"/>
</dbReference>
<sequence>MEAEPQQQQQQIVAEKEEKMDEETVAESKCEGDYALLWADVDTCIAQANARVASLKALAGTFSQAAQLEEQHAQSLGLYRKKNPLTQQKSKNTQQQKGATSAPESTLENALVSFGCVFVDNLIKSRVVMAHEYATLGKKLGPFRADQKKAQKQLVADNTRLDKQLQAQRYILQRSRNKYFKACREAEKLIEQRDRTDLQRSPAEILKLQTKAAEQIDTCFQAERMHKQVVHETRRAQERHRAAKEKLAKEFQALERIRALRIRSTLARVAQVHIEQAEYMRSLLGDLDKTAGQIEADRDLAGFVEALTGGVAPDIQFEDFVRFESEKLDKSVRERRGSTGGSMVALGVIPSRSSLPPAGVKPAPASADTTSSGATTNLPEADHSEDRDPSESDLASQRADVQNEIENEASEQAQPEGELVQASFAFEPMQDDMIALAAGDVVRVIQKDPCGWWTGERVNDGACGLFPSNYVTSIENCELDSTLPSAA</sequence>
<feature type="compositionally biased region" description="Low complexity" evidence="6">
    <location>
        <begin position="86"/>
        <end position="97"/>
    </location>
</feature>
<dbReference type="GO" id="GO:0005886">
    <property type="term" value="C:plasma membrane"/>
    <property type="evidence" value="ECO:0007669"/>
    <property type="project" value="TreeGrafter"/>
</dbReference>
<dbReference type="Gene3D" id="1.20.1270.60">
    <property type="entry name" value="Arfaptin homology (AH) domain/BAR domain"/>
    <property type="match status" value="1"/>
</dbReference>
<keyword evidence="9" id="KW-1185">Reference proteome</keyword>
<feature type="domain" description="SH3" evidence="7">
    <location>
        <begin position="415"/>
        <end position="476"/>
    </location>
</feature>
<keyword evidence="8" id="KW-0808">Transferase</keyword>
<gene>
    <name evidence="8" type="ORF">FCC1311_096562</name>
</gene>
<accession>A0A2R5GXK6</accession>
<evidence type="ECO:0000313" key="9">
    <source>
        <dbReference type="Proteomes" id="UP000241890"/>
    </source>
</evidence>
<keyword evidence="2 5" id="KW-0728">SH3 domain</keyword>
<dbReference type="InterPro" id="IPR001452">
    <property type="entry name" value="SH3_domain"/>
</dbReference>
<dbReference type="InParanoid" id="A0A2R5GXK6"/>
<dbReference type="Proteomes" id="UP000241890">
    <property type="component" value="Unassembled WGS sequence"/>
</dbReference>
<evidence type="ECO:0000259" key="7">
    <source>
        <dbReference type="PROSITE" id="PS50002"/>
    </source>
</evidence>
<dbReference type="InterPro" id="IPR027267">
    <property type="entry name" value="AH/BAR_dom_sf"/>
</dbReference>
<dbReference type="SMART" id="SM00326">
    <property type="entry name" value="SH3"/>
    <property type="match status" value="1"/>
</dbReference>
<dbReference type="Gene3D" id="2.30.30.40">
    <property type="entry name" value="SH3 Domains"/>
    <property type="match status" value="1"/>
</dbReference>
<feature type="region of interest" description="Disordered" evidence="6">
    <location>
        <begin position="85"/>
        <end position="104"/>
    </location>
</feature>
<evidence type="ECO:0000256" key="4">
    <source>
        <dbReference type="ARBA" id="ARBA00022553"/>
    </source>
</evidence>
<dbReference type="SUPFAM" id="SSF103657">
    <property type="entry name" value="BAR/IMD domain-like"/>
    <property type="match status" value="1"/>
</dbReference>
<dbReference type="PROSITE" id="PS50002">
    <property type="entry name" value="SH3"/>
    <property type="match status" value="1"/>
</dbReference>
<dbReference type="GO" id="GO:0016301">
    <property type="term" value="F:kinase activity"/>
    <property type="evidence" value="ECO:0007669"/>
    <property type="project" value="UniProtKB-KW"/>
</dbReference>
<reference evidence="8 9" key="1">
    <citation type="submission" date="2017-12" db="EMBL/GenBank/DDBJ databases">
        <title>Sequencing, de novo assembly and annotation of complete genome of a new Thraustochytrid species, strain FCC1311.</title>
        <authorList>
            <person name="Sedici K."/>
            <person name="Godart F."/>
            <person name="Aiese Cigliano R."/>
            <person name="Sanseverino W."/>
            <person name="Barakat M."/>
            <person name="Ortet P."/>
            <person name="Marechal E."/>
            <person name="Cagnac O."/>
            <person name="Amato A."/>
        </authorList>
    </citation>
    <scope>NUCLEOTIDE SEQUENCE [LARGE SCALE GENOMIC DNA]</scope>
</reference>
<feature type="region of interest" description="Disordered" evidence="6">
    <location>
        <begin position="328"/>
        <end position="399"/>
    </location>
</feature>
<feature type="compositionally biased region" description="Basic and acidic residues" evidence="6">
    <location>
        <begin position="328"/>
        <end position="337"/>
    </location>
</feature>
<dbReference type="AlphaFoldDB" id="A0A2R5GXK6"/>
<feature type="compositionally biased region" description="Low complexity" evidence="6">
    <location>
        <begin position="363"/>
        <end position="376"/>
    </location>
</feature>
<evidence type="ECO:0000256" key="3">
    <source>
        <dbReference type="ARBA" id="ARBA00022490"/>
    </source>
</evidence>
<dbReference type="PANTHER" id="PTHR23065:SF7">
    <property type="entry name" value="NOSTRIN, ISOFORM H"/>
    <property type="match status" value="1"/>
</dbReference>
<evidence type="ECO:0000256" key="6">
    <source>
        <dbReference type="SAM" id="MobiDB-lite"/>
    </source>
</evidence>
<protein>
    <submittedName>
        <fullName evidence="8">Protein kinase C and casein kinase substrate in neurons protein 1</fullName>
    </submittedName>
</protein>
<evidence type="ECO:0000256" key="1">
    <source>
        <dbReference type="ARBA" id="ARBA00004496"/>
    </source>
</evidence>
<name>A0A2R5GXK6_9STRA</name>
<comment type="subcellular location">
    <subcellularLocation>
        <location evidence="1">Cytoplasm</location>
    </subcellularLocation>
</comment>
<dbReference type="GO" id="GO:0043226">
    <property type="term" value="C:organelle"/>
    <property type="evidence" value="ECO:0007669"/>
    <property type="project" value="UniProtKB-ARBA"/>
</dbReference>
<feature type="compositionally biased region" description="Low complexity" evidence="6">
    <location>
        <begin position="1"/>
        <end position="11"/>
    </location>
</feature>
<dbReference type="PANTHER" id="PTHR23065">
    <property type="entry name" value="PROLINE-SERINE-THREONINE PHOSPHATASE INTERACTING PROTEIN 1"/>
    <property type="match status" value="1"/>
</dbReference>
<dbReference type="EMBL" id="BEYU01000155">
    <property type="protein sequence ID" value="GBG33433.1"/>
    <property type="molecule type" value="Genomic_DNA"/>
</dbReference>
<organism evidence="8 9">
    <name type="scientific">Hondaea fermentalgiana</name>
    <dbReference type="NCBI Taxonomy" id="2315210"/>
    <lineage>
        <taxon>Eukaryota</taxon>
        <taxon>Sar</taxon>
        <taxon>Stramenopiles</taxon>
        <taxon>Bigyra</taxon>
        <taxon>Labyrinthulomycetes</taxon>
        <taxon>Thraustochytrida</taxon>
        <taxon>Thraustochytriidae</taxon>
        <taxon>Hondaea</taxon>
    </lineage>
</organism>
<feature type="region of interest" description="Disordered" evidence="6">
    <location>
        <begin position="1"/>
        <end position="25"/>
    </location>
</feature>
<feature type="compositionally biased region" description="Basic and acidic residues" evidence="6">
    <location>
        <begin position="380"/>
        <end position="390"/>
    </location>
</feature>
<evidence type="ECO:0000256" key="2">
    <source>
        <dbReference type="ARBA" id="ARBA00022443"/>
    </source>
</evidence>
<dbReference type="GO" id="GO:0005737">
    <property type="term" value="C:cytoplasm"/>
    <property type="evidence" value="ECO:0007669"/>
    <property type="project" value="TreeGrafter"/>
</dbReference>
<dbReference type="Pfam" id="PF14604">
    <property type="entry name" value="SH3_9"/>
    <property type="match status" value="1"/>
</dbReference>
<keyword evidence="8" id="KW-0418">Kinase</keyword>
<keyword evidence="3" id="KW-0963">Cytoplasm</keyword>
<proteinExistence type="predicted"/>
<dbReference type="SUPFAM" id="SSF50044">
    <property type="entry name" value="SH3-domain"/>
    <property type="match status" value="1"/>
</dbReference>
<keyword evidence="4" id="KW-0597">Phosphoprotein</keyword>
<evidence type="ECO:0000313" key="8">
    <source>
        <dbReference type="EMBL" id="GBG33433.1"/>
    </source>
</evidence>
<dbReference type="OrthoDB" id="195240at2759"/>
<dbReference type="CDD" id="cd00174">
    <property type="entry name" value="SH3"/>
    <property type="match status" value="1"/>
</dbReference>
<comment type="caution">
    <text evidence="8">The sequence shown here is derived from an EMBL/GenBank/DDBJ whole genome shotgun (WGS) entry which is preliminary data.</text>
</comment>
<evidence type="ECO:0000256" key="5">
    <source>
        <dbReference type="PROSITE-ProRule" id="PRU00192"/>
    </source>
</evidence>